<dbReference type="CDD" id="cd04301">
    <property type="entry name" value="NAT_SF"/>
    <property type="match status" value="1"/>
</dbReference>
<gene>
    <name evidence="3" type="ORF">SAMEA4412692_00131</name>
</gene>
<feature type="domain" description="N-acetyltransferase" evidence="2">
    <location>
        <begin position="1"/>
        <end position="155"/>
    </location>
</feature>
<dbReference type="InterPro" id="IPR050769">
    <property type="entry name" value="NAT_camello-type"/>
</dbReference>
<dbReference type="eggNOG" id="COG0454">
    <property type="taxonomic scope" value="Bacteria"/>
</dbReference>
<evidence type="ECO:0000313" key="3">
    <source>
        <dbReference type="EMBL" id="SNU86200.1"/>
    </source>
</evidence>
<name>A0A239SL98_9STRE</name>
<dbReference type="EMBL" id="LT906439">
    <property type="protein sequence ID" value="SNU86200.1"/>
    <property type="molecule type" value="Genomic_DNA"/>
</dbReference>
<dbReference type="AlphaFoldDB" id="A0A239SL98"/>
<keyword evidence="1 3" id="KW-0808">Transferase</keyword>
<dbReference type="SUPFAM" id="SSF55729">
    <property type="entry name" value="Acyl-CoA N-acyltransferases (Nat)"/>
    <property type="match status" value="1"/>
</dbReference>
<proteinExistence type="predicted"/>
<dbReference type="GO" id="GO:0008080">
    <property type="term" value="F:N-acetyltransferase activity"/>
    <property type="evidence" value="ECO:0007669"/>
    <property type="project" value="InterPro"/>
</dbReference>
<dbReference type="Pfam" id="PF00583">
    <property type="entry name" value="Acetyltransf_1"/>
    <property type="match status" value="1"/>
</dbReference>
<sequence>MEITAFEERYQSQVIDFILRIQQEEFELSISLDEQPDLLDIKKYYPNRFWLATEKEQVIGCIGLVLLDNDNVALKKMFVHSAARQKGVGKLLMVQFMNYCQKCGIHSVFLGTTSRFKAAQYFYQKVGFAEITKDNLPDDFPILDVDDRFYQFHLN</sequence>
<dbReference type="STRING" id="1123308.GCA_000380085_00461"/>
<dbReference type="Gene3D" id="3.40.630.30">
    <property type="match status" value="1"/>
</dbReference>
<evidence type="ECO:0000313" key="4">
    <source>
        <dbReference type="Proteomes" id="UP000215185"/>
    </source>
</evidence>
<protein>
    <submittedName>
        <fullName evidence="3">GNAT family acetyltransferase</fullName>
    </submittedName>
</protein>
<dbReference type="PROSITE" id="PS51186">
    <property type="entry name" value="GNAT"/>
    <property type="match status" value="1"/>
</dbReference>
<evidence type="ECO:0000259" key="2">
    <source>
        <dbReference type="PROSITE" id="PS51186"/>
    </source>
</evidence>
<dbReference type="PANTHER" id="PTHR13947">
    <property type="entry name" value="GNAT FAMILY N-ACETYLTRANSFERASE"/>
    <property type="match status" value="1"/>
</dbReference>
<dbReference type="InterPro" id="IPR000182">
    <property type="entry name" value="GNAT_dom"/>
</dbReference>
<dbReference type="InterPro" id="IPR016181">
    <property type="entry name" value="Acyl_CoA_acyltransferase"/>
</dbReference>
<keyword evidence="4" id="KW-1185">Reference proteome</keyword>
<dbReference type="OrthoDB" id="9799681at2"/>
<evidence type="ECO:0000256" key="1">
    <source>
        <dbReference type="ARBA" id="ARBA00022679"/>
    </source>
</evidence>
<dbReference type="RefSeq" id="WP_018373024.1">
    <property type="nucleotide sequence ID" value="NZ_LT906439.1"/>
</dbReference>
<reference evidence="3 4" key="1">
    <citation type="submission" date="2017-06" db="EMBL/GenBank/DDBJ databases">
        <authorList>
            <consortium name="Pathogen Informatics"/>
        </authorList>
    </citation>
    <scope>NUCLEOTIDE SEQUENCE [LARGE SCALE GENOMIC DNA]</scope>
    <source>
        <strain evidence="3 4">NCTC13788</strain>
    </source>
</reference>
<dbReference type="Proteomes" id="UP000215185">
    <property type="component" value="Chromosome 1"/>
</dbReference>
<accession>A0A239SL98</accession>
<dbReference type="PANTHER" id="PTHR13947:SF37">
    <property type="entry name" value="LD18367P"/>
    <property type="match status" value="1"/>
</dbReference>
<organism evidence="3 4">
    <name type="scientific">Streptococcus merionis</name>
    <dbReference type="NCBI Taxonomy" id="400065"/>
    <lineage>
        <taxon>Bacteria</taxon>
        <taxon>Bacillati</taxon>
        <taxon>Bacillota</taxon>
        <taxon>Bacilli</taxon>
        <taxon>Lactobacillales</taxon>
        <taxon>Streptococcaceae</taxon>
        <taxon>Streptococcus</taxon>
    </lineage>
</organism>
<dbReference type="KEGG" id="smen:SAMEA4412692_0131"/>